<name>A0AAP0P245_9MAGN</name>
<gene>
    <name evidence="2" type="ORF">Syun_017174</name>
</gene>
<organism evidence="2 3">
    <name type="scientific">Stephania yunnanensis</name>
    <dbReference type="NCBI Taxonomy" id="152371"/>
    <lineage>
        <taxon>Eukaryota</taxon>
        <taxon>Viridiplantae</taxon>
        <taxon>Streptophyta</taxon>
        <taxon>Embryophyta</taxon>
        <taxon>Tracheophyta</taxon>
        <taxon>Spermatophyta</taxon>
        <taxon>Magnoliopsida</taxon>
        <taxon>Ranunculales</taxon>
        <taxon>Menispermaceae</taxon>
        <taxon>Menispermoideae</taxon>
        <taxon>Cissampelideae</taxon>
        <taxon>Stephania</taxon>
    </lineage>
</organism>
<reference evidence="2 3" key="1">
    <citation type="submission" date="2024-01" db="EMBL/GenBank/DDBJ databases">
        <title>Genome assemblies of Stephania.</title>
        <authorList>
            <person name="Yang L."/>
        </authorList>
    </citation>
    <scope>NUCLEOTIDE SEQUENCE [LARGE SCALE GENOMIC DNA]</scope>
    <source>
        <strain evidence="2">YNDBR</strain>
        <tissue evidence="2">Leaf</tissue>
    </source>
</reference>
<dbReference type="AlphaFoldDB" id="A0AAP0P245"/>
<proteinExistence type="predicted"/>
<accession>A0AAP0P245</accession>
<evidence type="ECO:0000313" key="3">
    <source>
        <dbReference type="Proteomes" id="UP001420932"/>
    </source>
</evidence>
<feature type="compositionally biased region" description="Basic and acidic residues" evidence="1">
    <location>
        <begin position="1"/>
        <end position="15"/>
    </location>
</feature>
<sequence>MEEGERRRRESDRQVWESAGAMEIGGASGTDSRRLPRQARWSVNRQQIAATRRSRTMVRYPQGSGGGGLERPEKATGKVLVAAAAPLEAEPAAPLEAKPVAGSTAEAAFQQLAGRWPAAMKQRRRRGVARQ</sequence>
<dbReference type="EMBL" id="JBBNAF010000007">
    <property type="protein sequence ID" value="KAK9128377.1"/>
    <property type="molecule type" value="Genomic_DNA"/>
</dbReference>
<keyword evidence="3" id="KW-1185">Reference proteome</keyword>
<protein>
    <submittedName>
        <fullName evidence="2">Uncharacterized protein</fullName>
    </submittedName>
</protein>
<comment type="caution">
    <text evidence="2">The sequence shown here is derived from an EMBL/GenBank/DDBJ whole genome shotgun (WGS) entry which is preliminary data.</text>
</comment>
<dbReference type="Proteomes" id="UP001420932">
    <property type="component" value="Unassembled WGS sequence"/>
</dbReference>
<feature type="region of interest" description="Disordered" evidence="1">
    <location>
        <begin position="1"/>
        <end position="73"/>
    </location>
</feature>
<evidence type="ECO:0000313" key="2">
    <source>
        <dbReference type="EMBL" id="KAK9128377.1"/>
    </source>
</evidence>
<evidence type="ECO:0000256" key="1">
    <source>
        <dbReference type="SAM" id="MobiDB-lite"/>
    </source>
</evidence>